<evidence type="ECO:0000313" key="2">
    <source>
        <dbReference type="Proteomes" id="UP000000263"/>
    </source>
</evidence>
<dbReference type="Proteomes" id="UP000000263">
    <property type="component" value="Chromosome"/>
</dbReference>
<accession>A7NLZ0</accession>
<protein>
    <recommendedName>
        <fullName evidence="3">Dihydrodipicolinate synthase family protein</fullName>
    </recommendedName>
</protein>
<dbReference type="Pfam" id="PF06187">
    <property type="entry name" value="DUF993"/>
    <property type="match status" value="1"/>
</dbReference>
<dbReference type="InterPro" id="IPR013785">
    <property type="entry name" value="Aldolase_TIM"/>
</dbReference>
<sequence length="388" mass="42116">MPSTVMLPQPDRSLRAYTFRPPAAFAPPTAPLRSRVFFAAAHIVADPLADVTPASPPALDWEATLAYRRYLWSLGLGVAEAMDTAQRGMGLDWLTARDLIMRSVAEARAVGGVIACGAGTDHLPPSPNLTLDQVESAYAEQVEAVEHAGGRVILMASRALAACARGPDDYARVYGRILSQVREPVIIHWLGDMFDPHLAGYWGSRNLDDAMMTALAIIHDHAAKIDGIKISLLDAHREVQMRRRLPPGVRMYSGDDFNYPDLILGDNQGYSDALLGIFDAIAPAASAALQALDADDPSRFQAILEPTVPLSRHIFQAPTYYYKTGVVFLAYLNGHQNHFRMVGGQESARSIVHLAQLLVLADQAGVLRDPDLAAARMRHVLALAGIEG</sequence>
<dbReference type="Gene3D" id="3.20.20.70">
    <property type="entry name" value="Aldolase class I"/>
    <property type="match status" value="1"/>
</dbReference>
<organism evidence="1 2">
    <name type="scientific">Roseiflexus castenholzii (strain DSM 13941 / HLO8)</name>
    <dbReference type="NCBI Taxonomy" id="383372"/>
    <lineage>
        <taxon>Bacteria</taxon>
        <taxon>Bacillati</taxon>
        <taxon>Chloroflexota</taxon>
        <taxon>Chloroflexia</taxon>
        <taxon>Chloroflexales</taxon>
        <taxon>Roseiflexineae</taxon>
        <taxon>Roseiflexaceae</taxon>
        <taxon>Roseiflexus</taxon>
    </lineage>
</organism>
<proteinExistence type="predicted"/>
<gene>
    <name evidence="1" type="ordered locus">Rcas_2458</name>
</gene>
<dbReference type="RefSeq" id="WP_012120962.1">
    <property type="nucleotide sequence ID" value="NC_009767.1"/>
</dbReference>
<evidence type="ECO:0000313" key="1">
    <source>
        <dbReference type="EMBL" id="ABU58538.1"/>
    </source>
</evidence>
<dbReference type="SUPFAM" id="SSF51569">
    <property type="entry name" value="Aldolase"/>
    <property type="match status" value="1"/>
</dbReference>
<dbReference type="AlphaFoldDB" id="A7NLZ0"/>
<dbReference type="KEGG" id="rca:Rcas_2458"/>
<keyword evidence="2" id="KW-1185">Reference proteome</keyword>
<dbReference type="InterPro" id="IPR009334">
    <property type="entry name" value="DUF993"/>
</dbReference>
<evidence type="ECO:0008006" key="3">
    <source>
        <dbReference type="Google" id="ProtNLM"/>
    </source>
</evidence>
<dbReference type="HOGENOM" id="CLU_703265_0_0_0"/>
<dbReference type="OrthoDB" id="9805272at2"/>
<reference evidence="1 2" key="1">
    <citation type="submission" date="2007-08" db="EMBL/GenBank/DDBJ databases">
        <title>Complete sequence of Roseiflexus castenholzii DSM 13941.</title>
        <authorList>
            <consortium name="US DOE Joint Genome Institute"/>
            <person name="Copeland A."/>
            <person name="Lucas S."/>
            <person name="Lapidus A."/>
            <person name="Barry K."/>
            <person name="Glavina del Rio T."/>
            <person name="Dalin E."/>
            <person name="Tice H."/>
            <person name="Pitluck S."/>
            <person name="Thompson L.S."/>
            <person name="Brettin T."/>
            <person name="Bruce D."/>
            <person name="Detter J.C."/>
            <person name="Han C."/>
            <person name="Tapia R."/>
            <person name="Schmutz J."/>
            <person name="Larimer F."/>
            <person name="Land M."/>
            <person name="Hauser L."/>
            <person name="Kyrpides N."/>
            <person name="Mikhailova N."/>
            <person name="Bryant D.A."/>
            <person name="Hanada S."/>
            <person name="Tsukatani Y."/>
            <person name="Richardson P."/>
        </authorList>
    </citation>
    <scope>NUCLEOTIDE SEQUENCE [LARGE SCALE GENOMIC DNA]</scope>
    <source>
        <strain evidence="2">DSM 13941 / HLO8</strain>
    </source>
</reference>
<dbReference type="eggNOG" id="COG0329">
    <property type="taxonomic scope" value="Bacteria"/>
</dbReference>
<dbReference type="STRING" id="383372.Rcas_2458"/>
<dbReference type="EMBL" id="CP000804">
    <property type="protein sequence ID" value="ABU58538.1"/>
    <property type="molecule type" value="Genomic_DNA"/>
</dbReference>
<name>A7NLZ0_ROSCS</name>